<gene>
    <name evidence="1" type="ORF">S01H1_43941</name>
</gene>
<comment type="caution">
    <text evidence="1">The sequence shown here is derived from an EMBL/GenBank/DDBJ whole genome shotgun (WGS) entry which is preliminary data.</text>
</comment>
<name>X0UD39_9ZZZZ</name>
<reference evidence="1" key="1">
    <citation type="journal article" date="2014" name="Front. Microbiol.">
        <title>High frequency of phylogenetically diverse reductive dehalogenase-homologous genes in deep subseafloor sedimentary metagenomes.</title>
        <authorList>
            <person name="Kawai M."/>
            <person name="Futagami T."/>
            <person name="Toyoda A."/>
            <person name="Takaki Y."/>
            <person name="Nishi S."/>
            <person name="Hori S."/>
            <person name="Arai W."/>
            <person name="Tsubouchi T."/>
            <person name="Morono Y."/>
            <person name="Uchiyama I."/>
            <person name="Ito T."/>
            <person name="Fujiyama A."/>
            <person name="Inagaki F."/>
            <person name="Takami H."/>
        </authorList>
    </citation>
    <scope>NUCLEOTIDE SEQUENCE</scope>
    <source>
        <strain evidence="1">Expedition CK06-06</strain>
    </source>
</reference>
<organism evidence="1">
    <name type="scientific">marine sediment metagenome</name>
    <dbReference type="NCBI Taxonomy" id="412755"/>
    <lineage>
        <taxon>unclassified sequences</taxon>
        <taxon>metagenomes</taxon>
        <taxon>ecological metagenomes</taxon>
    </lineage>
</organism>
<sequence>MNTVANKNLKWGVFKQGEDSQFERYVIEDQADITAFTKAFPEIKSVGVLDSFNEVVAEGRVVIATDRHPLSGFPTWCTESQNDSHPSSIIRVKLG</sequence>
<protein>
    <submittedName>
        <fullName evidence="1">Uncharacterized protein</fullName>
    </submittedName>
</protein>
<evidence type="ECO:0000313" key="1">
    <source>
        <dbReference type="EMBL" id="GAG03480.1"/>
    </source>
</evidence>
<accession>X0UD39</accession>
<dbReference type="AlphaFoldDB" id="X0UD39"/>
<proteinExistence type="predicted"/>
<dbReference type="EMBL" id="BARS01028011">
    <property type="protein sequence ID" value="GAG03480.1"/>
    <property type="molecule type" value="Genomic_DNA"/>
</dbReference>